<reference evidence="1" key="1">
    <citation type="submission" date="2014-09" db="EMBL/GenBank/DDBJ databases">
        <authorList>
            <person name="Magalhaes I.L.F."/>
            <person name="Oliveira U."/>
            <person name="Santos F.R."/>
            <person name="Vidigal T.H.D.A."/>
            <person name="Brescovit A.D."/>
            <person name="Santos A.J."/>
        </authorList>
    </citation>
    <scope>NUCLEOTIDE SEQUENCE</scope>
    <source>
        <tissue evidence="1">Shoot tissue taken approximately 20 cm above the soil surface</tissue>
    </source>
</reference>
<sequence length="52" mass="6011">MHDGGRRWPYPWPSSPLCWGGRTGPPGPLQKSYLFLYVDYLLEHMLETHGPL</sequence>
<accession>A0A0A9AY24</accession>
<evidence type="ECO:0000313" key="1">
    <source>
        <dbReference type="EMBL" id="JAD56599.1"/>
    </source>
</evidence>
<name>A0A0A9AY24_ARUDO</name>
<protein>
    <submittedName>
        <fullName evidence="1">Uncharacterized protein</fullName>
    </submittedName>
</protein>
<reference evidence="1" key="2">
    <citation type="journal article" date="2015" name="Data Brief">
        <title>Shoot transcriptome of the giant reed, Arundo donax.</title>
        <authorList>
            <person name="Barrero R.A."/>
            <person name="Guerrero F.D."/>
            <person name="Moolhuijzen P."/>
            <person name="Goolsby J.A."/>
            <person name="Tidwell J."/>
            <person name="Bellgard S.E."/>
            <person name="Bellgard M.I."/>
        </authorList>
    </citation>
    <scope>NUCLEOTIDE SEQUENCE</scope>
    <source>
        <tissue evidence="1">Shoot tissue taken approximately 20 cm above the soil surface</tissue>
    </source>
</reference>
<dbReference type="EMBL" id="GBRH01241296">
    <property type="protein sequence ID" value="JAD56599.1"/>
    <property type="molecule type" value="Transcribed_RNA"/>
</dbReference>
<dbReference type="AlphaFoldDB" id="A0A0A9AY24"/>
<proteinExistence type="predicted"/>
<organism evidence="1">
    <name type="scientific">Arundo donax</name>
    <name type="common">Giant reed</name>
    <name type="synonym">Donax arundinaceus</name>
    <dbReference type="NCBI Taxonomy" id="35708"/>
    <lineage>
        <taxon>Eukaryota</taxon>
        <taxon>Viridiplantae</taxon>
        <taxon>Streptophyta</taxon>
        <taxon>Embryophyta</taxon>
        <taxon>Tracheophyta</taxon>
        <taxon>Spermatophyta</taxon>
        <taxon>Magnoliopsida</taxon>
        <taxon>Liliopsida</taxon>
        <taxon>Poales</taxon>
        <taxon>Poaceae</taxon>
        <taxon>PACMAD clade</taxon>
        <taxon>Arundinoideae</taxon>
        <taxon>Arundineae</taxon>
        <taxon>Arundo</taxon>
    </lineage>
</organism>